<name>A0A0K0F700_STRVS</name>
<feature type="signal peptide" evidence="2">
    <location>
        <begin position="1"/>
        <end position="22"/>
    </location>
</feature>
<proteinExistence type="predicted"/>
<protein>
    <submittedName>
        <fullName evidence="4">Uncharacterized protein</fullName>
    </submittedName>
</protein>
<accession>A0A0K0F700</accession>
<keyword evidence="3" id="KW-1185">Reference proteome</keyword>
<dbReference type="Proteomes" id="UP000035680">
    <property type="component" value="Unassembled WGS sequence"/>
</dbReference>
<organism evidence="3 4">
    <name type="scientific">Strongyloides venezuelensis</name>
    <name type="common">Threadworm</name>
    <dbReference type="NCBI Taxonomy" id="75913"/>
    <lineage>
        <taxon>Eukaryota</taxon>
        <taxon>Metazoa</taxon>
        <taxon>Ecdysozoa</taxon>
        <taxon>Nematoda</taxon>
        <taxon>Chromadorea</taxon>
        <taxon>Rhabditida</taxon>
        <taxon>Tylenchina</taxon>
        <taxon>Panagrolaimomorpha</taxon>
        <taxon>Strongyloidoidea</taxon>
        <taxon>Strongyloididae</taxon>
        <taxon>Strongyloides</taxon>
    </lineage>
</organism>
<feature type="compositionally biased region" description="Basic and acidic residues" evidence="1">
    <location>
        <begin position="44"/>
        <end position="54"/>
    </location>
</feature>
<reference evidence="3" key="1">
    <citation type="submission" date="2014-07" db="EMBL/GenBank/DDBJ databases">
        <authorList>
            <person name="Martin A.A"/>
            <person name="De Silva N."/>
        </authorList>
    </citation>
    <scope>NUCLEOTIDE SEQUENCE</scope>
</reference>
<reference evidence="4" key="2">
    <citation type="submission" date="2015-08" db="UniProtKB">
        <authorList>
            <consortium name="WormBaseParasite"/>
        </authorList>
    </citation>
    <scope>IDENTIFICATION</scope>
</reference>
<evidence type="ECO:0000256" key="2">
    <source>
        <dbReference type="SAM" id="SignalP"/>
    </source>
</evidence>
<dbReference type="AlphaFoldDB" id="A0A0K0F700"/>
<feature type="region of interest" description="Disordered" evidence="1">
    <location>
        <begin position="28"/>
        <end position="54"/>
    </location>
</feature>
<keyword evidence="2" id="KW-0732">Signal</keyword>
<evidence type="ECO:0000313" key="3">
    <source>
        <dbReference type="Proteomes" id="UP000035680"/>
    </source>
</evidence>
<dbReference type="WBParaSite" id="SVE_0459600.1">
    <property type="protein sequence ID" value="SVE_0459600.1"/>
    <property type="gene ID" value="SVE_0459600"/>
</dbReference>
<sequence>MVSLSYKMLLAIFLVALPCVDLYTKLTSSDKQPAKSNRKKKEQKTHPDSKEKLEAIHHHKDNTQKFFISKHNTVGPRLSELSVNRKRKFHKNLRIKIFIHKNI</sequence>
<evidence type="ECO:0000256" key="1">
    <source>
        <dbReference type="SAM" id="MobiDB-lite"/>
    </source>
</evidence>
<feature type="chain" id="PRO_5005329257" evidence="2">
    <location>
        <begin position="23"/>
        <end position="103"/>
    </location>
</feature>
<evidence type="ECO:0000313" key="4">
    <source>
        <dbReference type="WBParaSite" id="SVE_0459600.1"/>
    </source>
</evidence>